<evidence type="ECO:0000313" key="2">
    <source>
        <dbReference type="EMBL" id="MCT2585090.1"/>
    </source>
</evidence>
<evidence type="ECO:0000313" key="3">
    <source>
        <dbReference type="Proteomes" id="UP001156441"/>
    </source>
</evidence>
<feature type="transmembrane region" description="Helical" evidence="1">
    <location>
        <begin position="111"/>
        <end position="128"/>
    </location>
</feature>
<evidence type="ECO:0000256" key="1">
    <source>
        <dbReference type="SAM" id="Phobius"/>
    </source>
</evidence>
<dbReference type="Proteomes" id="UP001156441">
    <property type="component" value="Unassembled WGS sequence"/>
</dbReference>
<dbReference type="RefSeq" id="WP_260192549.1">
    <property type="nucleotide sequence ID" value="NZ_JAFFZE010000014.1"/>
</dbReference>
<gene>
    <name evidence="2" type="ORF">JT362_18400</name>
</gene>
<organism evidence="2 3">
    <name type="scientific">Actinophytocola gossypii</name>
    <dbReference type="NCBI Taxonomy" id="2812003"/>
    <lineage>
        <taxon>Bacteria</taxon>
        <taxon>Bacillati</taxon>
        <taxon>Actinomycetota</taxon>
        <taxon>Actinomycetes</taxon>
        <taxon>Pseudonocardiales</taxon>
        <taxon>Pseudonocardiaceae</taxon>
    </lineage>
</organism>
<keyword evidence="1" id="KW-0812">Transmembrane</keyword>
<feature type="transmembrane region" description="Helical" evidence="1">
    <location>
        <begin position="20"/>
        <end position="41"/>
    </location>
</feature>
<comment type="caution">
    <text evidence="2">The sequence shown here is derived from an EMBL/GenBank/DDBJ whole genome shotgun (WGS) entry which is preliminary data.</text>
</comment>
<protein>
    <recommendedName>
        <fullName evidence="4">DUF2127 domain-containing protein</fullName>
    </recommendedName>
</protein>
<keyword evidence="1" id="KW-1133">Transmembrane helix</keyword>
<feature type="transmembrane region" description="Helical" evidence="1">
    <location>
        <begin position="61"/>
        <end position="80"/>
    </location>
</feature>
<name>A0ABT2JB44_9PSEU</name>
<keyword evidence="3" id="KW-1185">Reference proteome</keyword>
<keyword evidence="1" id="KW-0472">Membrane</keyword>
<evidence type="ECO:0008006" key="4">
    <source>
        <dbReference type="Google" id="ProtNLM"/>
    </source>
</evidence>
<proteinExistence type="predicted"/>
<reference evidence="2 3" key="1">
    <citation type="submission" date="2021-02" db="EMBL/GenBank/DDBJ databases">
        <title>Actinophytocola xerophila sp. nov., isolated from soil of cotton cropping field.</title>
        <authorList>
            <person name="Huang R."/>
            <person name="Chen X."/>
            <person name="Ge X."/>
            <person name="Liu W."/>
        </authorList>
    </citation>
    <scope>NUCLEOTIDE SEQUENCE [LARGE SCALE GENOMIC DNA]</scope>
    <source>
        <strain evidence="2 3">S1-96</strain>
    </source>
</reference>
<accession>A0ABT2JB44</accession>
<sequence>MSERTSERTEQRMTMPRRLWAVLAILVVQMLADGFIGWLVIDELNEDASHGRTPDGAGLAYFLSYLNLVIAGVLLACVVFTLRPRAWVRPIIFTIEAIAVVSSVVNLVQGVPSGFLGFALAVAVIGMVKGEDAEEWYRHGRRGTS</sequence>
<dbReference type="EMBL" id="JAFFZE010000014">
    <property type="protein sequence ID" value="MCT2585090.1"/>
    <property type="molecule type" value="Genomic_DNA"/>
</dbReference>